<name>A0A653AMA9_9CLOT</name>
<dbReference type="AlphaFoldDB" id="A0A653AMA9"/>
<dbReference type="EMBL" id="UWJD01000001">
    <property type="protein sequence ID" value="VCT82780.1"/>
    <property type="molecule type" value="Genomic_DNA"/>
</dbReference>
<gene>
    <name evidence="1" type="ORF">CNEONATNEC25_00340</name>
</gene>
<reference evidence="1 2" key="1">
    <citation type="submission" date="2018-06" db="EMBL/GenBank/DDBJ databases">
        <authorList>
            <consortium name="IHU Genomes"/>
        </authorList>
    </citation>
    <scope>NUCLEOTIDE SEQUENCE [LARGE SCALE GENOMIC DNA]</scope>
    <source>
        <strain evidence="1 2">NEC25</strain>
    </source>
</reference>
<dbReference type="Proteomes" id="UP000431451">
    <property type="component" value="Unassembled WGS sequence"/>
</dbReference>
<accession>A0A653AMA9</accession>
<dbReference type="RefSeq" id="WP_159115498.1">
    <property type="nucleotide sequence ID" value="NZ_UWJD01000001.1"/>
</dbReference>
<proteinExistence type="predicted"/>
<evidence type="ECO:0000313" key="1">
    <source>
        <dbReference type="EMBL" id="VCT82780.1"/>
    </source>
</evidence>
<organism evidence="1 2">
    <name type="scientific">Clostridium neonatale</name>
    <dbReference type="NCBI Taxonomy" id="137838"/>
    <lineage>
        <taxon>Bacteria</taxon>
        <taxon>Bacillati</taxon>
        <taxon>Bacillota</taxon>
        <taxon>Clostridia</taxon>
        <taxon>Eubacteriales</taxon>
        <taxon>Clostridiaceae</taxon>
        <taxon>Clostridium</taxon>
    </lineage>
</organism>
<sequence length="146" mass="16568">MGVQFKEVNFSRVVDKLCACCLSEDVCGECDSSKCLISYGKDCLKYCMINKVTGVLDGHKNIPLLDTKIYDQEAVIDGIVDILKTCKSCREDHFENCIINIIRNCYEIILTGQEQEYKGSVLLYLNSLKEIDDDLANKVFEKFNSK</sequence>
<evidence type="ECO:0000313" key="2">
    <source>
        <dbReference type="Proteomes" id="UP000431451"/>
    </source>
</evidence>
<protein>
    <submittedName>
        <fullName evidence="1">Uncharacterized protein</fullName>
    </submittedName>
</protein>